<dbReference type="InterPro" id="IPR002125">
    <property type="entry name" value="CMP_dCMP_dom"/>
</dbReference>
<dbReference type="SUPFAM" id="SSF53927">
    <property type="entry name" value="Cytidine deaminase-like"/>
    <property type="match status" value="1"/>
</dbReference>
<dbReference type="Proteomes" id="UP000272908">
    <property type="component" value="Unassembled WGS sequence"/>
</dbReference>
<dbReference type="InterPro" id="IPR016193">
    <property type="entry name" value="Cytidine_deaminase-like"/>
</dbReference>
<proteinExistence type="predicted"/>
<keyword evidence="3" id="KW-1185">Reference proteome</keyword>
<name>A0A3B0MAX9_9RHOB</name>
<evidence type="ECO:0000259" key="1">
    <source>
        <dbReference type="PROSITE" id="PS51747"/>
    </source>
</evidence>
<reference evidence="3" key="1">
    <citation type="submission" date="2018-08" db="EMBL/GenBank/DDBJ databases">
        <authorList>
            <person name="Rodrigo-Torres L."/>
            <person name="Arahal R. D."/>
            <person name="Lucena T."/>
        </authorList>
    </citation>
    <scope>NUCLEOTIDE SEQUENCE [LARGE SCALE GENOMIC DNA]</scope>
    <source>
        <strain evidence="3">CECT 7235</strain>
    </source>
</reference>
<dbReference type="Gene3D" id="3.40.140.10">
    <property type="entry name" value="Cytidine Deaminase, domain 2"/>
    <property type="match status" value="1"/>
</dbReference>
<dbReference type="GO" id="GO:0003824">
    <property type="term" value="F:catalytic activity"/>
    <property type="evidence" value="ECO:0007669"/>
    <property type="project" value="InterPro"/>
</dbReference>
<dbReference type="AlphaFoldDB" id="A0A3B0MAX9"/>
<gene>
    <name evidence="2" type="ORF">ROE7235_02780</name>
</gene>
<dbReference type="EMBL" id="UIHC01000034">
    <property type="protein sequence ID" value="SUZ33012.1"/>
    <property type="molecule type" value="Genomic_DNA"/>
</dbReference>
<accession>A0A3B0MAX9</accession>
<organism evidence="2 3">
    <name type="scientific">Roseinatronobacter ekhonensis</name>
    <dbReference type="NCBI Taxonomy" id="254356"/>
    <lineage>
        <taxon>Bacteria</taxon>
        <taxon>Pseudomonadati</taxon>
        <taxon>Pseudomonadota</taxon>
        <taxon>Alphaproteobacteria</taxon>
        <taxon>Rhodobacterales</taxon>
        <taxon>Paracoccaceae</taxon>
        <taxon>Roseinatronobacter</taxon>
    </lineage>
</organism>
<evidence type="ECO:0000313" key="3">
    <source>
        <dbReference type="Proteomes" id="UP000272908"/>
    </source>
</evidence>
<sequence length="122" mass="13714">MYVTTYPCHYCARHIVASGIDEVQFIEPYPKSKATELHSDSITTESSDWSPPSQGGTHVLFRPFVGVAPQLYRRVFLKDRSYKDKISGDFVFGTPAWGRPTEVYKVSYSAMEAELALEVDSA</sequence>
<protein>
    <recommendedName>
        <fullName evidence="1">CMP/dCMP-type deaminase domain-containing protein</fullName>
    </recommendedName>
</protein>
<feature type="domain" description="CMP/dCMP-type deaminase" evidence="1">
    <location>
        <begin position="1"/>
        <end position="50"/>
    </location>
</feature>
<evidence type="ECO:0000313" key="2">
    <source>
        <dbReference type="EMBL" id="SUZ33012.1"/>
    </source>
</evidence>
<dbReference type="PROSITE" id="PS51747">
    <property type="entry name" value="CYT_DCMP_DEAMINASES_2"/>
    <property type="match status" value="1"/>
</dbReference>